<keyword evidence="6" id="KW-1185">Reference proteome</keyword>
<keyword evidence="2 3" id="KW-0808">Transferase</keyword>
<comment type="caution">
    <text evidence="4">The sequence shown here is derived from an EMBL/GenBank/DDBJ whole genome shotgun (WGS) entry which is preliminary data.</text>
</comment>
<gene>
    <name evidence="4" type="ORF">DFH05DRAFT_1553013</name>
    <name evidence="5" type="ORF">F5890DRAFT_1574053</name>
</gene>
<evidence type="ECO:0000256" key="1">
    <source>
        <dbReference type="ARBA" id="ARBA00005432"/>
    </source>
</evidence>
<dbReference type="Proteomes" id="UP001163850">
    <property type="component" value="Unassembled WGS sequence"/>
</dbReference>
<evidence type="ECO:0000256" key="2">
    <source>
        <dbReference type="ARBA" id="ARBA00022679"/>
    </source>
</evidence>
<accession>A0A9W8NR20</accession>
<organism evidence="4 6">
    <name type="scientific">Lentinula detonsa</name>
    <dbReference type="NCBI Taxonomy" id="2804962"/>
    <lineage>
        <taxon>Eukaryota</taxon>
        <taxon>Fungi</taxon>
        <taxon>Dikarya</taxon>
        <taxon>Basidiomycota</taxon>
        <taxon>Agaricomycotina</taxon>
        <taxon>Agaricomycetes</taxon>
        <taxon>Agaricomycetidae</taxon>
        <taxon>Agaricales</taxon>
        <taxon>Marasmiineae</taxon>
        <taxon>Omphalotaceae</taxon>
        <taxon>Lentinula</taxon>
    </lineage>
</organism>
<dbReference type="EC" id="2.5.1.-" evidence="3"/>
<evidence type="ECO:0000313" key="6">
    <source>
        <dbReference type="Proteomes" id="UP001142393"/>
    </source>
</evidence>
<dbReference type="PANTHER" id="PTHR10291">
    <property type="entry name" value="DEHYDRODOLICHYL DIPHOSPHATE SYNTHASE FAMILY MEMBER"/>
    <property type="match status" value="1"/>
</dbReference>
<protein>
    <recommendedName>
        <fullName evidence="3">Alkyl transferase</fullName>
        <ecNumber evidence="3">2.5.1.-</ecNumber>
    </recommendedName>
</protein>
<dbReference type="GO" id="GO:0045547">
    <property type="term" value="F:ditrans,polycis-polyprenyl diphosphate synthase [(2E,6E)-farnesyl diphosphate specific] activity"/>
    <property type="evidence" value="ECO:0007669"/>
    <property type="project" value="TreeGrafter"/>
</dbReference>
<dbReference type="InterPro" id="IPR001441">
    <property type="entry name" value="UPP_synth-like"/>
</dbReference>
<name>A0A9W8NR20_9AGAR</name>
<dbReference type="EMBL" id="JANVFU010000020">
    <property type="protein sequence ID" value="KAJ3739069.1"/>
    <property type="molecule type" value="Genomic_DNA"/>
</dbReference>
<dbReference type="PROSITE" id="PS01066">
    <property type="entry name" value="UPP_SYNTHASE"/>
    <property type="match status" value="1"/>
</dbReference>
<accession>A0AA38PXD3</accession>
<dbReference type="SUPFAM" id="SSF64005">
    <property type="entry name" value="Undecaprenyl diphosphate synthase"/>
    <property type="match status" value="1"/>
</dbReference>
<dbReference type="GO" id="GO:0016094">
    <property type="term" value="P:polyprenol biosynthetic process"/>
    <property type="evidence" value="ECO:0007669"/>
    <property type="project" value="TreeGrafter"/>
</dbReference>
<dbReference type="InterPro" id="IPR036424">
    <property type="entry name" value="UPP_synth-like_sf"/>
</dbReference>
<evidence type="ECO:0000313" key="5">
    <source>
        <dbReference type="EMBL" id="KAJ3983451.1"/>
    </source>
</evidence>
<sequence length="224" mass="25630">MDGNRRYAKLRGHKAVWGHWKGATTWLNLIDWWSYFNSSEKQEVKYMTLWALSKENLQRNPEELAGLFAVLTVTFRSIAFTASIHRSQVRVRFIGALTGLPQHVLGAINMLERETENYSRAVMLVAVGYGGRDEVLRAVQDVLDSGEDLNEESVSRKTFCSKLSIPPVDLIIRTSESRTSGFMLWDTQSTELHFLHDKLWPELTARDCIHAIESFASRERRGGK</sequence>
<reference evidence="4" key="1">
    <citation type="submission" date="2022-08" db="EMBL/GenBank/DDBJ databases">
        <authorList>
            <consortium name="DOE Joint Genome Institute"/>
            <person name="Min B."/>
            <person name="Sierra-Patev S."/>
            <person name="Naranjo-Ortiz M."/>
            <person name="Looney B."/>
            <person name="Konkel Z."/>
            <person name="Slot J.C."/>
            <person name="Sakamoto Y."/>
            <person name="Steenwyk J.L."/>
            <person name="Rokas A."/>
            <person name="Carro J."/>
            <person name="Camarero S."/>
            <person name="Ferreira P."/>
            <person name="Molpeceres G."/>
            <person name="Ruiz-duenas F.J."/>
            <person name="Serrano A."/>
            <person name="Henrissat B."/>
            <person name="Drula E."/>
            <person name="Hughes K.W."/>
            <person name="Mata J.L."/>
            <person name="Ishikawa N.K."/>
            <person name="Vargas-Isla R."/>
            <person name="Ushijima S."/>
            <person name="Smith C.A."/>
            <person name="Ahrendt S."/>
            <person name="Andreopoulos W."/>
            <person name="He G."/>
            <person name="LaButti K."/>
            <person name="Lipzen A."/>
            <person name="Ng V."/>
            <person name="Riley R."/>
            <person name="Sandor L."/>
            <person name="Barry K."/>
            <person name="Martinez A.T."/>
            <person name="Xiao Y."/>
            <person name="Gibbons J.G."/>
            <person name="Terashima K."/>
            <person name="Hibbett D.S."/>
            <person name="Grigoriev I.V."/>
        </authorList>
    </citation>
    <scope>NUCLEOTIDE SEQUENCE</scope>
    <source>
        <strain evidence="4">TFB7810</strain>
    </source>
</reference>
<dbReference type="PANTHER" id="PTHR10291:SF43">
    <property type="entry name" value="DEHYDRODOLICHYL DIPHOSPHATE SYNTHASE COMPLEX SUBUNIT DHDDS"/>
    <property type="match status" value="1"/>
</dbReference>
<dbReference type="Pfam" id="PF01255">
    <property type="entry name" value="Prenyltransf"/>
    <property type="match status" value="1"/>
</dbReference>
<reference evidence="5" key="2">
    <citation type="submission" date="2022-08" db="EMBL/GenBank/DDBJ databases">
        <authorList>
            <consortium name="DOE Joint Genome Institute"/>
            <person name="Min B."/>
            <person name="Riley R."/>
            <person name="Sierra-Patev S."/>
            <person name="Naranjo-Ortiz M."/>
            <person name="Looney B."/>
            <person name="Konkel Z."/>
            <person name="Slot J.C."/>
            <person name="Sakamoto Y."/>
            <person name="Steenwyk J.L."/>
            <person name="Rokas A."/>
            <person name="Carro J."/>
            <person name="Camarero S."/>
            <person name="Ferreira P."/>
            <person name="Molpeceres G."/>
            <person name="Ruiz-Duenas F.J."/>
            <person name="Serrano A."/>
            <person name="Henrissat B."/>
            <person name="Drula E."/>
            <person name="Hughes K.W."/>
            <person name="Mata J.L."/>
            <person name="Ishikawa N.K."/>
            <person name="Vargas-Isla R."/>
            <person name="Ushijima S."/>
            <person name="Smith C.A."/>
            <person name="Ahrendt S."/>
            <person name="Andreopoulos W."/>
            <person name="He G."/>
            <person name="Labutti K."/>
            <person name="Lipzen A."/>
            <person name="Ng V."/>
            <person name="Sandor L."/>
            <person name="Barry K."/>
            <person name="Martinez A.T."/>
            <person name="Xiao Y."/>
            <person name="Gibbons J.G."/>
            <person name="Terashima K."/>
            <person name="Hibbett D.S."/>
            <person name="Grigoriev I.V."/>
        </authorList>
    </citation>
    <scope>NUCLEOTIDE SEQUENCE</scope>
    <source>
        <strain evidence="5">TFB7829</strain>
    </source>
</reference>
<comment type="similarity">
    <text evidence="1 3">Belongs to the UPP synthase family.</text>
</comment>
<dbReference type="CDD" id="cd00475">
    <property type="entry name" value="Cis_IPPS"/>
    <property type="match status" value="1"/>
</dbReference>
<dbReference type="InterPro" id="IPR018520">
    <property type="entry name" value="UPP_synth-like_CS"/>
</dbReference>
<evidence type="ECO:0000313" key="4">
    <source>
        <dbReference type="EMBL" id="KAJ3739069.1"/>
    </source>
</evidence>
<proteinExistence type="inferred from homology"/>
<dbReference type="AlphaFoldDB" id="A0A9W8NR20"/>
<dbReference type="Proteomes" id="UP001142393">
    <property type="component" value="Unassembled WGS sequence"/>
</dbReference>
<dbReference type="NCBIfam" id="TIGR00055">
    <property type="entry name" value="uppS"/>
    <property type="match status" value="1"/>
</dbReference>
<dbReference type="EMBL" id="MU802021">
    <property type="protein sequence ID" value="KAJ3983451.1"/>
    <property type="molecule type" value="Genomic_DNA"/>
</dbReference>
<dbReference type="Gene3D" id="3.40.1180.10">
    <property type="entry name" value="Decaprenyl diphosphate synthase-like"/>
    <property type="match status" value="1"/>
</dbReference>
<evidence type="ECO:0000256" key="3">
    <source>
        <dbReference type="RuleBase" id="RU363018"/>
    </source>
</evidence>
<reference evidence="4 6" key="3">
    <citation type="journal article" date="2023" name="Proc. Natl. Acad. Sci. U.S.A.">
        <title>A global phylogenomic analysis of the shiitake genus Lentinula.</title>
        <authorList>
            <person name="Sierra-Patev S."/>
            <person name="Min B."/>
            <person name="Naranjo-Ortiz M."/>
            <person name="Looney B."/>
            <person name="Konkel Z."/>
            <person name="Slot J.C."/>
            <person name="Sakamoto Y."/>
            <person name="Steenwyk J.L."/>
            <person name="Rokas A."/>
            <person name="Carro J."/>
            <person name="Camarero S."/>
            <person name="Ferreira P."/>
            <person name="Molpeceres G."/>
            <person name="Ruiz-Duenas F.J."/>
            <person name="Serrano A."/>
            <person name="Henrissat B."/>
            <person name="Drula E."/>
            <person name="Hughes K.W."/>
            <person name="Mata J.L."/>
            <person name="Ishikawa N.K."/>
            <person name="Vargas-Isla R."/>
            <person name="Ushijima S."/>
            <person name="Smith C.A."/>
            <person name="Donoghue J."/>
            <person name="Ahrendt S."/>
            <person name="Andreopoulos W."/>
            <person name="He G."/>
            <person name="LaButti K."/>
            <person name="Lipzen A."/>
            <person name="Ng V."/>
            <person name="Riley R."/>
            <person name="Sandor L."/>
            <person name="Barry K."/>
            <person name="Martinez A.T."/>
            <person name="Xiao Y."/>
            <person name="Gibbons J.G."/>
            <person name="Terashima K."/>
            <person name="Grigoriev I.V."/>
            <person name="Hibbett D."/>
        </authorList>
    </citation>
    <scope>NUCLEOTIDE SEQUENCE [LARGE SCALE GENOMIC DNA]</scope>
    <source>
        <strain evidence="4 6">TFB7810</strain>
    </source>
</reference>